<dbReference type="KEGG" id="knv:Pan216_16150"/>
<dbReference type="AlphaFoldDB" id="A0A518B1B2"/>
<feature type="domain" description="Terminase large subunit-like ATPase" evidence="1">
    <location>
        <begin position="57"/>
        <end position="203"/>
    </location>
</feature>
<evidence type="ECO:0000313" key="2">
    <source>
        <dbReference type="EMBL" id="QDU60764.1"/>
    </source>
</evidence>
<dbReference type="Proteomes" id="UP000317093">
    <property type="component" value="Chromosome"/>
</dbReference>
<reference evidence="2 3" key="1">
    <citation type="submission" date="2019-02" db="EMBL/GenBank/DDBJ databases">
        <title>Deep-cultivation of Planctomycetes and their phenomic and genomic characterization uncovers novel biology.</title>
        <authorList>
            <person name="Wiegand S."/>
            <person name="Jogler M."/>
            <person name="Boedeker C."/>
            <person name="Pinto D."/>
            <person name="Vollmers J."/>
            <person name="Rivas-Marin E."/>
            <person name="Kohn T."/>
            <person name="Peeters S.H."/>
            <person name="Heuer A."/>
            <person name="Rast P."/>
            <person name="Oberbeckmann S."/>
            <person name="Bunk B."/>
            <person name="Jeske O."/>
            <person name="Meyerdierks A."/>
            <person name="Storesund J.E."/>
            <person name="Kallscheuer N."/>
            <person name="Luecker S."/>
            <person name="Lage O.M."/>
            <person name="Pohl T."/>
            <person name="Merkel B.J."/>
            <person name="Hornburger P."/>
            <person name="Mueller R.-W."/>
            <person name="Bruemmer F."/>
            <person name="Labrenz M."/>
            <person name="Spormann A.M."/>
            <person name="Op den Camp H."/>
            <person name="Overmann J."/>
            <person name="Amann R."/>
            <person name="Jetten M.S.M."/>
            <person name="Mascher T."/>
            <person name="Medema M.H."/>
            <person name="Devos D.P."/>
            <person name="Kaster A.-K."/>
            <person name="Ovreas L."/>
            <person name="Rohde M."/>
            <person name="Galperin M.Y."/>
            <person name="Jogler C."/>
        </authorList>
    </citation>
    <scope>NUCLEOTIDE SEQUENCE [LARGE SCALE GENOMIC DNA]</scope>
    <source>
        <strain evidence="2 3">Pan216</strain>
    </source>
</reference>
<dbReference type="Pfam" id="PF03354">
    <property type="entry name" value="TerL_ATPase"/>
    <property type="match status" value="1"/>
</dbReference>
<sequence length="493" mass="55654">MNRELLKQMAKSPAKFRAHLLVDTDEGPQRLGDVMDSWQRDDFEAADSGWLRVARVTDADEINRIYLERPRGHSKTSDLAVSVLWVLAFSRHQLAGVAAACDREQARLLLKACDRLLRLNEWLASALEVQSNKVSHLSNGSELTVLSADAAVAFGRTPDFTICDELTHWPSQELWEAVFSAAAKRAHSMLLIISNAGGGMGSSWQWTVREEARTSERWHFSRLEGPQASWITPDRLEEQKRLLPRISYQRLWLNEWTVGSGDALSEEEIDAAFADRLQPMASAERGYSYGCGLDLGLTKDACVFAIVARDNRTGVMRLAKLRAWKPRETRRVDLAEVETAIRDDYKAFHWAKAYADPWQGHYLLQRLEKSSIPFETYAFTVPSMDRMARHFVNSFSEQNIRCFEHQRLRTELSQTMIVERGEGKLRLKHPRDGEGHGDHAVAFSLALLAANDAGSAPAPMFRPRIVGGPNTLHAEVTREDGSTYTTRLPRPEG</sequence>
<evidence type="ECO:0000313" key="3">
    <source>
        <dbReference type="Proteomes" id="UP000317093"/>
    </source>
</evidence>
<dbReference type="InterPro" id="IPR046461">
    <property type="entry name" value="TerL_ATPase"/>
</dbReference>
<organism evidence="2 3">
    <name type="scientific">Kolteria novifilia</name>
    <dbReference type="NCBI Taxonomy" id="2527975"/>
    <lineage>
        <taxon>Bacteria</taxon>
        <taxon>Pseudomonadati</taxon>
        <taxon>Planctomycetota</taxon>
        <taxon>Planctomycetia</taxon>
        <taxon>Kolteriales</taxon>
        <taxon>Kolteriaceae</taxon>
        <taxon>Kolteria</taxon>
    </lineage>
</organism>
<name>A0A518B1B2_9BACT</name>
<keyword evidence="3" id="KW-1185">Reference proteome</keyword>
<accession>A0A518B1B2</accession>
<gene>
    <name evidence="2" type="ORF">Pan216_16150</name>
</gene>
<dbReference type="PANTHER" id="PTHR41287">
    <property type="match status" value="1"/>
</dbReference>
<dbReference type="EMBL" id="CP036279">
    <property type="protein sequence ID" value="QDU60764.1"/>
    <property type="molecule type" value="Genomic_DNA"/>
</dbReference>
<proteinExistence type="predicted"/>
<dbReference type="RefSeq" id="WP_145257118.1">
    <property type="nucleotide sequence ID" value="NZ_CP036279.1"/>
</dbReference>
<dbReference type="Gene3D" id="3.30.420.240">
    <property type="match status" value="1"/>
</dbReference>
<dbReference type="PANTHER" id="PTHR41287:SF1">
    <property type="entry name" value="PROTEIN YMFN"/>
    <property type="match status" value="1"/>
</dbReference>
<dbReference type="InterPro" id="IPR005021">
    <property type="entry name" value="Terminase_largesu-like"/>
</dbReference>
<evidence type="ECO:0000259" key="1">
    <source>
        <dbReference type="Pfam" id="PF03354"/>
    </source>
</evidence>
<dbReference type="Gene3D" id="3.40.50.300">
    <property type="entry name" value="P-loop containing nucleotide triphosphate hydrolases"/>
    <property type="match status" value="1"/>
</dbReference>
<protein>
    <submittedName>
        <fullName evidence="2">Phage Terminase</fullName>
    </submittedName>
</protein>
<dbReference type="InterPro" id="IPR027417">
    <property type="entry name" value="P-loop_NTPase"/>
</dbReference>
<dbReference type="OrthoDB" id="208344at2"/>